<dbReference type="STRING" id="3880.A0A072TGY3"/>
<keyword evidence="7" id="KW-1185">Reference proteome</keyword>
<evidence type="ECO:0000313" key="4">
    <source>
        <dbReference type="EMBL" id="KEH16819.1"/>
    </source>
</evidence>
<keyword evidence="2 5" id="KW-0378">Hydrolase</keyword>
<dbReference type="Gramene" id="rna35915">
    <property type="protein sequence ID" value="RHN51476.1"/>
    <property type="gene ID" value="gene35915"/>
</dbReference>
<dbReference type="GO" id="GO:0046872">
    <property type="term" value="F:metal ion binding"/>
    <property type="evidence" value="ECO:0007669"/>
    <property type="project" value="UniProtKB-KW"/>
</dbReference>
<dbReference type="Proteomes" id="UP000002051">
    <property type="component" value="Unassembled WGS sequence"/>
</dbReference>
<dbReference type="EMBL" id="KL402813">
    <property type="protein sequence ID" value="KEH16819.1"/>
    <property type="molecule type" value="Genomic_DNA"/>
</dbReference>
<keyword evidence="1" id="KW-0479">Metal-binding</keyword>
<dbReference type="KEGG" id="mtr:25480222"/>
<organism evidence="4 7">
    <name type="scientific">Medicago truncatula</name>
    <name type="common">Barrel medic</name>
    <name type="synonym">Medicago tribuloides</name>
    <dbReference type="NCBI Taxonomy" id="3880"/>
    <lineage>
        <taxon>Eukaryota</taxon>
        <taxon>Viridiplantae</taxon>
        <taxon>Streptophyta</taxon>
        <taxon>Embryophyta</taxon>
        <taxon>Tracheophyta</taxon>
        <taxon>Spermatophyta</taxon>
        <taxon>Magnoliopsida</taxon>
        <taxon>eudicotyledons</taxon>
        <taxon>Gunneridae</taxon>
        <taxon>Pentapetalae</taxon>
        <taxon>rosids</taxon>
        <taxon>fabids</taxon>
        <taxon>Fabales</taxon>
        <taxon>Fabaceae</taxon>
        <taxon>Papilionoideae</taxon>
        <taxon>50 kb inversion clade</taxon>
        <taxon>NPAAA clade</taxon>
        <taxon>Hologalegina</taxon>
        <taxon>IRL clade</taxon>
        <taxon>Trifolieae</taxon>
        <taxon>Medicago</taxon>
    </lineage>
</organism>
<evidence type="ECO:0000313" key="7">
    <source>
        <dbReference type="Proteomes" id="UP000002051"/>
    </source>
</evidence>
<evidence type="ECO:0000313" key="8">
    <source>
        <dbReference type="Proteomes" id="UP000265566"/>
    </source>
</evidence>
<dbReference type="GO" id="GO:0008783">
    <property type="term" value="F:agmatinase activity"/>
    <property type="evidence" value="ECO:0000318"/>
    <property type="project" value="GO_Central"/>
</dbReference>
<accession>A0A072TGY3</accession>
<gene>
    <name evidence="6" type="primary">25480222</name>
    <name evidence="4" type="ORF">MTR_0088s0100</name>
    <name evidence="5" type="ORF">MtrunA17_Chr6g0468981</name>
</gene>
<evidence type="ECO:0000256" key="2">
    <source>
        <dbReference type="ARBA" id="ARBA00022801"/>
    </source>
</evidence>
<evidence type="ECO:0000313" key="6">
    <source>
        <dbReference type="EnsemblPlants" id="KEH16819"/>
    </source>
</evidence>
<dbReference type="InterPro" id="IPR023696">
    <property type="entry name" value="Ureohydrolase_dom_sf"/>
</dbReference>
<evidence type="ECO:0000256" key="1">
    <source>
        <dbReference type="ARBA" id="ARBA00022723"/>
    </source>
</evidence>
<dbReference type="OrthoDB" id="288726at2759"/>
<name>A0A072TGY3_MEDTR</name>
<reference evidence="4 7" key="1">
    <citation type="journal article" date="2011" name="Nature">
        <title>The Medicago genome provides insight into the evolution of rhizobial symbioses.</title>
        <authorList>
            <person name="Young N.D."/>
            <person name="Debelle F."/>
            <person name="Oldroyd G.E."/>
            <person name="Geurts R."/>
            <person name="Cannon S.B."/>
            <person name="Udvardi M.K."/>
            <person name="Benedito V.A."/>
            <person name="Mayer K.F."/>
            <person name="Gouzy J."/>
            <person name="Schoof H."/>
            <person name="Van de Peer Y."/>
            <person name="Proost S."/>
            <person name="Cook D.R."/>
            <person name="Meyers B.C."/>
            <person name="Spannagl M."/>
            <person name="Cheung F."/>
            <person name="De Mita S."/>
            <person name="Krishnakumar V."/>
            <person name="Gundlach H."/>
            <person name="Zhou S."/>
            <person name="Mudge J."/>
            <person name="Bharti A.K."/>
            <person name="Murray J.D."/>
            <person name="Naoumkina M.A."/>
            <person name="Rosen B."/>
            <person name="Silverstein K.A."/>
            <person name="Tang H."/>
            <person name="Rombauts S."/>
            <person name="Zhao P.X."/>
            <person name="Zhou P."/>
            <person name="Barbe V."/>
            <person name="Bardou P."/>
            <person name="Bechner M."/>
            <person name="Bellec A."/>
            <person name="Berger A."/>
            <person name="Berges H."/>
            <person name="Bidwell S."/>
            <person name="Bisseling T."/>
            <person name="Choisne N."/>
            <person name="Couloux A."/>
            <person name="Denny R."/>
            <person name="Deshpande S."/>
            <person name="Dai X."/>
            <person name="Doyle J.J."/>
            <person name="Dudez A.M."/>
            <person name="Farmer A.D."/>
            <person name="Fouteau S."/>
            <person name="Franken C."/>
            <person name="Gibelin C."/>
            <person name="Gish J."/>
            <person name="Goldstein S."/>
            <person name="Gonzalez A.J."/>
            <person name="Green P.J."/>
            <person name="Hallab A."/>
            <person name="Hartog M."/>
            <person name="Hua A."/>
            <person name="Humphray S.J."/>
            <person name="Jeong D.H."/>
            <person name="Jing Y."/>
            <person name="Jocker A."/>
            <person name="Kenton S.M."/>
            <person name="Kim D.J."/>
            <person name="Klee K."/>
            <person name="Lai H."/>
            <person name="Lang C."/>
            <person name="Lin S."/>
            <person name="Macmil S.L."/>
            <person name="Magdelenat G."/>
            <person name="Matthews L."/>
            <person name="McCorrison J."/>
            <person name="Monaghan E.L."/>
            <person name="Mun J.H."/>
            <person name="Najar F.Z."/>
            <person name="Nicholson C."/>
            <person name="Noirot C."/>
            <person name="O'Bleness M."/>
            <person name="Paule C.R."/>
            <person name="Poulain J."/>
            <person name="Prion F."/>
            <person name="Qin B."/>
            <person name="Qu C."/>
            <person name="Retzel E.F."/>
            <person name="Riddle C."/>
            <person name="Sallet E."/>
            <person name="Samain S."/>
            <person name="Samson N."/>
            <person name="Sanders I."/>
            <person name="Saurat O."/>
            <person name="Scarpelli C."/>
            <person name="Schiex T."/>
            <person name="Segurens B."/>
            <person name="Severin A.J."/>
            <person name="Sherrier D.J."/>
            <person name="Shi R."/>
            <person name="Sims S."/>
            <person name="Singer S.R."/>
            <person name="Sinharoy S."/>
            <person name="Sterck L."/>
            <person name="Viollet A."/>
            <person name="Wang B.B."/>
            <person name="Wang K."/>
            <person name="Wang M."/>
            <person name="Wang X."/>
            <person name="Warfsmann J."/>
            <person name="Weissenbach J."/>
            <person name="White D.D."/>
            <person name="White J.D."/>
            <person name="Wiley G.B."/>
            <person name="Wincker P."/>
            <person name="Xing Y."/>
            <person name="Yang L."/>
            <person name="Yao Z."/>
            <person name="Ying F."/>
            <person name="Zhai J."/>
            <person name="Zhou L."/>
            <person name="Zuber A."/>
            <person name="Denarie J."/>
            <person name="Dixon R.A."/>
            <person name="May G.D."/>
            <person name="Schwartz D.C."/>
            <person name="Rogers J."/>
            <person name="Quetier F."/>
            <person name="Town C.D."/>
            <person name="Roe B.A."/>
        </authorList>
    </citation>
    <scope>NUCLEOTIDE SEQUENCE [LARGE SCALE GENOMIC DNA]</scope>
    <source>
        <strain evidence="4">A17</strain>
        <strain evidence="6 7">cv. Jemalong A17</strain>
    </source>
</reference>
<dbReference type="AlphaFoldDB" id="A0A072TGY3"/>
<sequence>MMSNIARRGFNYKQPLARATHVIEIRQNRVIDGVKMMSAAPQQRYDLLEKTTELLKSGQESVIKASLEYLQVKAKITGELALAFNRSTIATSTLLGVPWGHSSSFVEGPAIFLHPRIRKAIWHGSTDSITDKGKNLNDPHVIADVGDVPVQDIRDFGVKDDRLTKLIRDSVKIVMDQPTLRPLVLGCDQSVSLSVVRTIYEQLAGPVDVLHFGAHLDHENPLVQSKEKGYVNRLVQVGLRSITPEGRKEAKKNNAEIHEMKDFEKERHDLEKLKLGVGEGVKGVYVSIDVDCLDHDYAREVSLHESRALSLQDVLNILQNLEGDIVGGDVVEYNPQHDDTNYKTTARVTAKLIKELAAKMSK</sequence>
<dbReference type="SUPFAM" id="SSF52768">
    <property type="entry name" value="Arginase/deacetylase"/>
    <property type="match status" value="1"/>
</dbReference>
<dbReference type="Gene3D" id="3.40.800.10">
    <property type="entry name" value="Ureohydrolase domain"/>
    <property type="match status" value="1"/>
</dbReference>
<dbReference type="EC" id="3.5.3.1" evidence="5"/>
<comment type="similarity">
    <text evidence="3">Belongs to the arginase family.</text>
</comment>
<reference evidence="6" key="3">
    <citation type="submission" date="2015-06" db="UniProtKB">
        <authorList>
            <consortium name="EnsemblPlants"/>
        </authorList>
    </citation>
    <scope>IDENTIFICATION</scope>
    <source>
        <strain evidence="6">cv. Jemalong A17</strain>
    </source>
</reference>
<dbReference type="GO" id="GO:0004053">
    <property type="term" value="F:arginase activity"/>
    <property type="evidence" value="ECO:0007669"/>
    <property type="project" value="UniProtKB-EC"/>
</dbReference>
<dbReference type="Pfam" id="PF00491">
    <property type="entry name" value="Arginase"/>
    <property type="match status" value="1"/>
</dbReference>
<dbReference type="InterPro" id="IPR006035">
    <property type="entry name" value="Ureohydrolase"/>
</dbReference>
<reference evidence="4 7" key="2">
    <citation type="journal article" date="2014" name="BMC Genomics">
        <title>An improved genome release (version Mt4.0) for the model legume Medicago truncatula.</title>
        <authorList>
            <person name="Tang H."/>
            <person name="Krishnakumar V."/>
            <person name="Bidwell S."/>
            <person name="Rosen B."/>
            <person name="Chan A."/>
            <person name="Zhou S."/>
            <person name="Gentzbittel L."/>
            <person name="Childs K.L."/>
            <person name="Yandell M."/>
            <person name="Gundlach H."/>
            <person name="Mayer K.F."/>
            <person name="Schwartz D.C."/>
            <person name="Town C.D."/>
        </authorList>
    </citation>
    <scope>GENOME REANNOTATION</scope>
    <source>
        <strain evidence="4">A17</strain>
        <strain evidence="6 7">cv. Jemalong A17</strain>
    </source>
</reference>
<dbReference type="PANTHER" id="PTHR11358">
    <property type="entry name" value="ARGINASE/AGMATINASE"/>
    <property type="match status" value="1"/>
</dbReference>
<dbReference type="PROSITE" id="PS51409">
    <property type="entry name" value="ARGINASE_2"/>
    <property type="match status" value="1"/>
</dbReference>
<dbReference type="GO" id="GO:0033389">
    <property type="term" value="P:putrescine biosynthetic process from arginine, via agmatine"/>
    <property type="evidence" value="ECO:0000318"/>
    <property type="project" value="GO_Central"/>
</dbReference>
<dbReference type="Proteomes" id="UP000265566">
    <property type="component" value="Chromosome 6"/>
</dbReference>
<proteinExistence type="inferred from homology"/>
<evidence type="ECO:0000313" key="5">
    <source>
        <dbReference type="EMBL" id="RHN51476.1"/>
    </source>
</evidence>
<protein>
    <submittedName>
        <fullName evidence="4">Arginase family protein</fullName>
    </submittedName>
    <submittedName>
        <fullName evidence="5">Putative arginase</fullName>
        <ecNumber evidence="5">3.5.3.1</ecNumber>
    </submittedName>
</protein>
<reference evidence="5" key="5">
    <citation type="journal article" date="2018" name="Nat. Plants">
        <title>Whole-genome landscape of Medicago truncatula symbiotic genes.</title>
        <authorList>
            <person name="Pecrix Y."/>
            <person name="Gamas P."/>
            <person name="Carrere S."/>
        </authorList>
    </citation>
    <scope>NUCLEOTIDE SEQUENCE</scope>
    <source>
        <tissue evidence="5">Leaves</tissue>
    </source>
</reference>
<evidence type="ECO:0000256" key="3">
    <source>
        <dbReference type="PROSITE-ProRule" id="PRU00742"/>
    </source>
</evidence>
<dbReference type="PANTHER" id="PTHR11358:SF26">
    <property type="entry name" value="GUANIDINO ACID HYDROLASE, MITOCHONDRIAL"/>
    <property type="match status" value="1"/>
</dbReference>
<reference evidence="8" key="4">
    <citation type="journal article" date="2018" name="Nat. Plants">
        <title>Whole-genome landscape of Medicago truncatula symbiotic genes.</title>
        <authorList>
            <person name="Pecrix Y."/>
            <person name="Staton S.E."/>
            <person name="Sallet E."/>
            <person name="Lelandais-Briere C."/>
            <person name="Moreau S."/>
            <person name="Carrere S."/>
            <person name="Blein T."/>
            <person name="Jardinaud M.F."/>
            <person name="Latrasse D."/>
            <person name="Zouine M."/>
            <person name="Zahm M."/>
            <person name="Kreplak J."/>
            <person name="Mayjonade B."/>
            <person name="Satge C."/>
            <person name="Perez M."/>
            <person name="Cauet S."/>
            <person name="Marande W."/>
            <person name="Chantry-Darmon C."/>
            <person name="Lopez-Roques C."/>
            <person name="Bouchez O."/>
            <person name="Berard A."/>
            <person name="Debelle F."/>
            <person name="Munos S."/>
            <person name="Bendahmane A."/>
            <person name="Berges H."/>
            <person name="Niebel A."/>
            <person name="Buitink J."/>
            <person name="Frugier F."/>
            <person name="Benhamed M."/>
            <person name="Crespi M."/>
            <person name="Gouzy J."/>
            <person name="Gamas P."/>
        </authorList>
    </citation>
    <scope>NUCLEOTIDE SEQUENCE [LARGE SCALE GENOMIC DNA]</scope>
    <source>
        <strain evidence="8">cv. Jemalong A17</strain>
    </source>
</reference>
<dbReference type="HOGENOM" id="CLU_039478_3_0_1"/>
<dbReference type="EnsemblPlants" id="KEH16819">
    <property type="protein sequence ID" value="KEH16819"/>
    <property type="gene ID" value="MTR_0088s0100"/>
</dbReference>
<dbReference type="EMBL" id="PSQE01000006">
    <property type="protein sequence ID" value="RHN51476.1"/>
    <property type="molecule type" value="Genomic_DNA"/>
</dbReference>